<accession>A0A256H0H8</accession>
<dbReference type="EMBL" id="WBWF01000024">
    <property type="protein sequence ID" value="KAB2701576.1"/>
    <property type="molecule type" value="Genomic_DNA"/>
</dbReference>
<dbReference type="Proteomes" id="UP000435957">
    <property type="component" value="Unassembled WGS sequence"/>
</dbReference>
<organism evidence="2 3">
    <name type="scientific">Brucella lupini</name>
    <dbReference type="NCBI Taxonomy" id="255457"/>
    <lineage>
        <taxon>Bacteria</taxon>
        <taxon>Pseudomonadati</taxon>
        <taxon>Pseudomonadota</taxon>
        <taxon>Alphaproteobacteria</taxon>
        <taxon>Hyphomicrobiales</taxon>
        <taxon>Brucellaceae</taxon>
        <taxon>Brucella/Ochrobactrum group</taxon>
        <taxon>Brucella</taxon>
    </lineage>
</organism>
<sequence length="71" mass="8050">MQVVTVWRKRLPLTTEQEAAFQACAAKHGRRWKSFVNHVSTDGAPYDESGILRGFETRMARSGSIAIEWGR</sequence>
<keyword evidence="4" id="KW-1185">Reference proteome</keyword>
<evidence type="ECO:0000313" key="1">
    <source>
        <dbReference type="EMBL" id="KAB2701576.1"/>
    </source>
</evidence>
<comment type="caution">
    <text evidence="2">The sequence shown here is derived from an EMBL/GenBank/DDBJ whole genome shotgun (WGS) entry which is preliminary data.</text>
</comment>
<dbReference type="Proteomes" id="UP000216363">
    <property type="component" value="Unassembled WGS sequence"/>
</dbReference>
<dbReference type="EMBL" id="NNRN01000021">
    <property type="protein sequence ID" value="OYR32650.1"/>
    <property type="molecule type" value="Genomic_DNA"/>
</dbReference>
<protein>
    <submittedName>
        <fullName evidence="2">Putative riorf96 protein</fullName>
    </submittedName>
</protein>
<evidence type="ECO:0000313" key="3">
    <source>
        <dbReference type="Proteomes" id="UP000216363"/>
    </source>
</evidence>
<name>A0A256H0H8_9HYPH</name>
<proteinExistence type="predicted"/>
<dbReference type="AlphaFoldDB" id="A0A256H0H8"/>
<reference evidence="1 4" key="2">
    <citation type="submission" date="2019-09" db="EMBL/GenBank/DDBJ databases">
        <title>Taxonomic organization of the family Brucellaceae based on a phylogenomic approach.</title>
        <authorList>
            <person name="Leclercq S."/>
            <person name="Cloeckaert A."/>
            <person name="Zygmunt M.S."/>
        </authorList>
    </citation>
    <scope>NUCLEOTIDE SEQUENCE [LARGE SCALE GENOMIC DNA]</scope>
    <source>
        <strain evidence="1 4">LUP23</strain>
    </source>
</reference>
<gene>
    <name evidence="2" type="ORF">CES86_5643</name>
    <name evidence="1" type="ORF">F9L03_22985</name>
</gene>
<reference evidence="2 3" key="1">
    <citation type="submission" date="2017-07" db="EMBL/GenBank/DDBJ databases">
        <title>Draft genome of Ochrobactrum lupini type strain LUP21.</title>
        <authorList>
            <person name="Krzyzanowska D.M."/>
            <person name="Jafra S."/>
        </authorList>
    </citation>
    <scope>NUCLEOTIDE SEQUENCE [LARGE SCALE GENOMIC DNA]</scope>
    <source>
        <strain evidence="2 3">LUP21</strain>
    </source>
</reference>
<evidence type="ECO:0000313" key="4">
    <source>
        <dbReference type="Proteomes" id="UP000435957"/>
    </source>
</evidence>
<evidence type="ECO:0000313" key="2">
    <source>
        <dbReference type="EMBL" id="OYR32650.1"/>
    </source>
</evidence>